<dbReference type="AlphaFoldDB" id="A0A0L8FRX4"/>
<feature type="transmembrane region" description="Helical" evidence="1">
    <location>
        <begin position="12"/>
        <end position="33"/>
    </location>
</feature>
<keyword evidence="1" id="KW-0812">Transmembrane</keyword>
<keyword evidence="1" id="KW-0472">Membrane</keyword>
<evidence type="ECO:0000256" key="1">
    <source>
        <dbReference type="SAM" id="Phobius"/>
    </source>
</evidence>
<dbReference type="EMBL" id="KQ427059">
    <property type="protein sequence ID" value="KOF67434.1"/>
    <property type="molecule type" value="Genomic_DNA"/>
</dbReference>
<name>A0A0L8FRX4_OCTBM</name>
<proteinExistence type="predicted"/>
<evidence type="ECO:0008006" key="3">
    <source>
        <dbReference type="Google" id="ProtNLM"/>
    </source>
</evidence>
<feature type="transmembrane region" description="Helical" evidence="1">
    <location>
        <begin position="53"/>
        <end position="73"/>
    </location>
</feature>
<evidence type="ECO:0000313" key="2">
    <source>
        <dbReference type="EMBL" id="KOF67434.1"/>
    </source>
</evidence>
<reference evidence="2" key="1">
    <citation type="submission" date="2015-07" db="EMBL/GenBank/DDBJ databases">
        <title>MeaNS - Measles Nucleotide Surveillance Program.</title>
        <authorList>
            <person name="Tran T."/>
            <person name="Druce J."/>
        </authorList>
    </citation>
    <scope>NUCLEOTIDE SEQUENCE</scope>
    <source>
        <strain evidence="2">UCB-OBI-ISO-001</strain>
        <tissue evidence="2">Gonad</tissue>
    </source>
</reference>
<gene>
    <name evidence="2" type="ORF">OCBIM_22009649mg</name>
</gene>
<sequence length="99" mass="11043">MYVCLSIKTLCLYFPPCLSLTLSLFHLSVYPFLPLSVSLSVYPFLSLSHSLRLSFPPSLCLSFPLSVFVYPFLSLSHSLRLSFPPSLSHSLPLSFPSSL</sequence>
<protein>
    <recommendedName>
        <fullName evidence="3">REJ domain-containing protein</fullName>
    </recommendedName>
</protein>
<keyword evidence="1" id="KW-1133">Transmembrane helix</keyword>
<accession>A0A0L8FRX4</accession>
<organism evidence="2">
    <name type="scientific">Octopus bimaculoides</name>
    <name type="common">California two-spotted octopus</name>
    <dbReference type="NCBI Taxonomy" id="37653"/>
    <lineage>
        <taxon>Eukaryota</taxon>
        <taxon>Metazoa</taxon>
        <taxon>Spiralia</taxon>
        <taxon>Lophotrochozoa</taxon>
        <taxon>Mollusca</taxon>
        <taxon>Cephalopoda</taxon>
        <taxon>Coleoidea</taxon>
        <taxon>Octopodiformes</taxon>
        <taxon>Octopoda</taxon>
        <taxon>Incirrata</taxon>
        <taxon>Octopodidae</taxon>
        <taxon>Octopus</taxon>
    </lineage>
</organism>